<feature type="domain" description="Metallo-beta-lactamase" evidence="1">
    <location>
        <begin position="7"/>
        <end position="180"/>
    </location>
</feature>
<proteinExistence type="predicted"/>
<dbReference type="PANTHER" id="PTHR43546">
    <property type="entry name" value="UPF0173 METAL-DEPENDENT HYDROLASE MJ1163-RELATED"/>
    <property type="match status" value="1"/>
</dbReference>
<evidence type="ECO:0000259" key="1">
    <source>
        <dbReference type="SMART" id="SM00849"/>
    </source>
</evidence>
<keyword evidence="3" id="KW-1185">Reference proteome</keyword>
<accession>A0A939KL87</accession>
<gene>
    <name evidence="2" type="ORF">J1902_02675</name>
</gene>
<dbReference type="AlphaFoldDB" id="A0A939KL87"/>
<reference evidence="2" key="1">
    <citation type="submission" date="2021-03" db="EMBL/GenBank/DDBJ databases">
        <title>A new species, PO-11, isolated from a karst cave deposit.</title>
        <authorList>
            <person name="Zhaoxiaoyong W."/>
        </authorList>
    </citation>
    <scope>NUCLEOTIDE SEQUENCE</scope>
    <source>
        <strain evidence="2">PO-11</strain>
    </source>
</reference>
<name>A0A939KL87_9MICC</name>
<organism evidence="2 3">
    <name type="scientific">Arthrobacter cavernae</name>
    <dbReference type="NCBI Taxonomy" id="2817681"/>
    <lineage>
        <taxon>Bacteria</taxon>
        <taxon>Bacillati</taxon>
        <taxon>Actinomycetota</taxon>
        <taxon>Actinomycetes</taxon>
        <taxon>Micrococcales</taxon>
        <taxon>Micrococcaceae</taxon>
        <taxon>Arthrobacter</taxon>
    </lineage>
</organism>
<evidence type="ECO:0000313" key="3">
    <source>
        <dbReference type="Proteomes" id="UP000664164"/>
    </source>
</evidence>
<dbReference type="PANTHER" id="PTHR43546:SF3">
    <property type="entry name" value="UPF0173 METAL-DEPENDENT HYDROLASE MJ1163"/>
    <property type="match status" value="1"/>
</dbReference>
<dbReference type="Pfam" id="PF13483">
    <property type="entry name" value="Lactamase_B_3"/>
    <property type="match status" value="1"/>
</dbReference>
<protein>
    <submittedName>
        <fullName evidence="2">MBL fold metallo-hydrolase</fullName>
    </submittedName>
</protein>
<evidence type="ECO:0000313" key="2">
    <source>
        <dbReference type="EMBL" id="MBO1266896.1"/>
    </source>
</evidence>
<dbReference type="InterPro" id="IPR036866">
    <property type="entry name" value="RibonucZ/Hydroxyglut_hydro"/>
</dbReference>
<dbReference type="RefSeq" id="WP_207614715.1">
    <property type="nucleotide sequence ID" value="NZ_JAFNLL010000004.1"/>
</dbReference>
<comment type="caution">
    <text evidence="2">The sequence shown here is derived from an EMBL/GenBank/DDBJ whole genome shotgun (WGS) entry which is preliminary data.</text>
</comment>
<dbReference type="Gene3D" id="3.60.15.10">
    <property type="entry name" value="Ribonuclease Z/Hydroxyacylglutathione hydrolase-like"/>
    <property type="match status" value="1"/>
</dbReference>
<dbReference type="SMART" id="SM00849">
    <property type="entry name" value="Lactamase_B"/>
    <property type="match status" value="1"/>
</dbReference>
<dbReference type="EMBL" id="JAFNLL010000004">
    <property type="protein sequence ID" value="MBO1266896.1"/>
    <property type="molecule type" value="Genomic_DNA"/>
</dbReference>
<sequence>MKLTKFTHACVRLEKDRHVLVIDPGSFSETEEALAGAQAVLVTHQHTDHIDVPAVVMALRNNPELQVHAPAVVAEELKAKAADDGGRIHAVEPGSVFEAAGFAIRTFGGQHALIHPQIPVVANIGYLVDDNVFHPGDSFVVPDGISVQTLLVPIHAPWSKVGEVVDFVVSVRAPKAFPVHDGLLNELGRGIVEGHVTRIGAKYGTQYARLGTRESVEV</sequence>
<dbReference type="InterPro" id="IPR050114">
    <property type="entry name" value="UPF0173_UPF0282_UlaG_hydrolase"/>
</dbReference>
<dbReference type="InterPro" id="IPR001279">
    <property type="entry name" value="Metallo-B-lactamas"/>
</dbReference>
<dbReference type="Proteomes" id="UP000664164">
    <property type="component" value="Unassembled WGS sequence"/>
</dbReference>
<dbReference type="SUPFAM" id="SSF56281">
    <property type="entry name" value="Metallo-hydrolase/oxidoreductase"/>
    <property type="match status" value="1"/>
</dbReference>